<evidence type="ECO:0000313" key="10">
    <source>
        <dbReference type="EMBL" id="RLE09084.1"/>
    </source>
</evidence>
<evidence type="ECO:0000313" key="11">
    <source>
        <dbReference type="Proteomes" id="UP000279422"/>
    </source>
</evidence>
<evidence type="ECO:0000256" key="8">
    <source>
        <dbReference type="ARBA" id="ARBA00023136"/>
    </source>
</evidence>
<feature type="transmembrane region" description="Helical" evidence="9">
    <location>
        <begin position="496"/>
        <end position="524"/>
    </location>
</feature>
<gene>
    <name evidence="9" type="primary">hppA</name>
    <name evidence="10" type="ORF">DRJ00_05100</name>
</gene>
<keyword evidence="2 9" id="KW-0813">Transport</keyword>
<evidence type="ECO:0000256" key="7">
    <source>
        <dbReference type="ARBA" id="ARBA00023065"/>
    </source>
</evidence>
<proteinExistence type="inferred from homology"/>
<feature type="transmembrane region" description="Helical" evidence="9">
    <location>
        <begin position="322"/>
        <end position="342"/>
    </location>
</feature>
<feature type="transmembrane region" description="Helical" evidence="9">
    <location>
        <begin position="460"/>
        <end position="484"/>
    </location>
</feature>
<keyword evidence="3 9" id="KW-0812">Transmembrane</keyword>
<feature type="site" description="Determinant of potassium dependence" evidence="9">
    <location>
        <position position="454"/>
    </location>
</feature>
<dbReference type="Proteomes" id="UP000279422">
    <property type="component" value="Unassembled WGS sequence"/>
</dbReference>
<sequence length="675" mass="69472">MSHILVSVVAGALGLIGVGILVKGILKASPGDELMQELSRTIQKGARTFLYREYRAVAVVAVIVVIFLSIAPLFFGHKVEVNWQTAIAFVIGMFCSALAGWIGMSVATRANSRTTQAAKSGLKPALNISFSAGAVTGLSVVCVAFLGLVVVYLLFKGRPAIVNGYAMGASLMALFARAGGGIYTKGADMGADLVGKVEAGIPEDDPRNPAVIADNVGDNVGDVAGLGADLLESYVESIIATLAIASSLAFISLTYLPFYLAAWGIISSLIGVIWVKLARVKDPQSALNSGTYLAAILMIVGSFFIVRRAGIAYQDYSVLGPFWAIIAGVISGLVIAEVSVYYSSSKYRPVRDLANSAQSGPAVVVVNGLALGMLSTVVPIIVIAVATLIGYHFSGMYGVATAAMGMLSILGITLAVDSYGPVADNAGGIAEMAHLPSEVREVTDKLDAVGNTTAAIGKGFAIGSAAFAALGLITAYLATINAISPRPISLSLTDPMLVAGLLIGGMVPYLYGSLLATGVGKIAFKVVEEVRRQFREIPGIMEGKGKADPSKCVDIAARGALRSMMFPGILAIVIPIGIGFSLGPVALGGFLVGALVVGLPLGIQTANSGAAMDNAKKYIEEGNLGGKGSEAHKASVVGDTVGDPLKDTVGPSINILIKLMSVISLVLAPIIMALH</sequence>
<comment type="function">
    <text evidence="9">Sodium pump that utilizes the energy of pyrophosphate hydrolysis as the driving force for Na(+) movement across the membrane.</text>
</comment>
<dbReference type="AlphaFoldDB" id="A0A497E3N4"/>
<keyword evidence="4 9" id="KW-0460">Magnesium</keyword>
<evidence type="ECO:0000256" key="1">
    <source>
        <dbReference type="ARBA" id="ARBA00004127"/>
    </source>
</evidence>
<dbReference type="GO" id="GO:0009678">
    <property type="term" value="F:diphosphate hydrolysis-driven proton transmembrane transporter activity"/>
    <property type="evidence" value="ECO:0007669"/>
    <property type="project" value="UniProtKB-UniRule"/>
</dbReference>
<dbReference type="GO" id="GO:0012505">
    <property type="term" value="C:endomembrane system"/>
    <property type="evidence" value="ECO:0007669"/>
    <property type="project" value="UniProtKB-SubCell"/>
</dbReference>
<dbReference type="GO" id="GO:0006814">
    <property type="term" value="P:sodium ion transport"/>
    <property type="evidence" value="ECO:0007669"/>
    <property type="project" value="UniProtKB-UniRule"/>
</dbReference>
<dbReference type="EC" id="7.2.3.1" evidence="9"/>
<accession>A0A497E3N4</accession>
<keyword evidence="9" id="KW-0915">Sodium</keyword>
<feature type="transmembrane region" description="Helical" evidence="9">
    <location>
        <begin position="363"/>
        <end position="389"/>
    </location>
</feature>
<dbReference type="PANTHER" id="PTHR31998">
    <property type="entry name" value="K(+)-INSENSITIVE PYROPHOSPHATE-ENERGIZED PROTON PUMP"/>
    <property type="match status" value="1"/>
</dbReference>
<dbReference type="GO" id="GO:0004427">
    <property type="term" value="F:inorganic diphosphate phosphatase activity"/>
    <property type="evidence" value="ECO:0007669"/>
    <property type="project" value="UniProtKB-UniRule"/>
</dbReference>
<keyword evidence="6 9" id="KW-1133">Transmembrane helix</keyword>
<comment type="cofactor">
    <cofactor evidence="9">
        <name>Mg(2+)</name>
        <dbReference type="ChEBI" id="CHEBI:18420"/>
    </cofactor>
</comment>
<keyword evidence="9" id="KW-1003">Cell membrane</keyword>
<feature type="transmembrane region" description="Helical" evidence="9">
    <location>
        <begin position="568"/>
        <end position="597"/>
    </location>
</feature>
<feature type="transmembrane region" description="Helical" evidence="9">
    <location>
        <begin position="655"/>
        <end position="674"/>
    </location>
</feature>
<evidence type="ECO:0000256" key="9">
    <source>
        <dbReference type="HAMAP-Rule" id="MF_01129"/>
    </source>
</evidence>
<feature type="transmembrane region" description="Helical" evidence="9">
    <location>
        <begin position="161"/>
        <end position="179"/>
    </location>
</feature>
<keyword evidence="9" id="KW-0739">Sodium transport</keyword>
<reference evidence="10 11" key="1">
    <citation type="submission" date="2018-06" db="EMBL/GenBank/DDBJ databases">
        <title>Extensive metabolic versatility and redundancy in microbially diverse, dynamic hydrothermal sediments.</title>
        <authorList>
            <person name="Dombrowski N."/>
            <person name="Teske A."/>
            <person name="Baker B.J."/>
        </authorList>
    </citation>
    <scope>NUCLEOTIDE SEQUENCE [LARGE SCALE GENOMIC DNA]</scope>
    <source>
        <strain evidence="10">B47_G16</strain>
    </source>
</reference>
<name>A0A497E3N4_UNCAE</name>
<feature type="transmembrane region" description="Helical" evidence="9">
    <location>
        <begin position="234"/>
        <end position="252"/>
    </location>
</feature>
<comment type="caution">
    <text evidence="9">Lacks conserved residue(s) required for the propagation of feature annotation.</text>
</comment>
<dbReference type="EMBL" id="QMPZ01000064">
    <property type="protein sequence ID" value="RLE09084.1"/>
    <property type="molecule type" value="Genomic_DNA"/>
</dbReference>
<dbReference type="GO" id="GO:0000287">
    <property type="term" value="F:magnesium ion binding"/>
    <property type="evidence" value="ECO:0007669"/>
    <property type="project" value="UniProtKB-UniRule"/>
</dbReference>
<comment type="catalytic activity">
    <reaction evidence="9">
        <text>Na(+)(in) + diphosphate + H2O = Na(+)(out) + 2 phosphate + H(+)</text>
        <dbReference type="Rhea" id="RHEA:57884"/>
        <dbReference type="ChEBI" id="CHEBI:15377"/>
        <dbReference type="ChEBI" id="CHEBI:15378"/>
        <dbReference type="ChEBI" id="CHEBI:29101"/>
        <dbReference type="ChEBI" id="CHEBI:33019"/>
        <dbReference type="ChEBI" id="CHEBI:43474"/>
        <dbReference type="EC" id="7.2.3.1"/>
    </reaction>
</comment>
<dbReference type="InterPro" id="IPR004131">
    <property type="entry name" value="PPase-energised_H-pump"/>
</dbReference>
<comment type="similarity">
    <text evidence="9">Belongs to the H(+)-translocating pyrophosphatase (TC 3.A.10) family. K(+)-stimulated subfamily.</text>
</comment>
<dbReference type="HAMAP" id="MF_01129">
    <property type="entry name" value="PPase_energized_pump"/>
    <property type="match status" value="1"/>
</dbReference>
<evidence type="ECO:0000256" key="6">
    <source>
        <dbReference type="ARBA" id="ARBA00022989"/>
    </source>
</evidence>
<organism evidence="10 11">
    <name type="scientific">Aerophobetes bacterium</name>
    <dbReference type="NCBI Taxonomy" id="2030807"/>
    <lineage>
        <taxon>Bacteria</taxon>
        <taxon>Candidatus Aerophobota</taxon>
    </lineage>
</organism>
<evidence type="ECO:0000256" key="5">
    <source>
        <dbReference type="ARBA" id="ARBA00022967"/>
    </source>
</evidence>
<feature type="transmembrane region" description="Helical" evidence="9">
    <location>
        <begin position="290"/>
        <end position="310"/>
    </location>
</feature>
<comment type="subcellular location">
    <subcellularLocation>
        <location evidence="9">Cell membrane</location>
        <topology evidence="9">Multi-pass membrane protein</topology>
    </subcellularLocation>
    <subcellularLocation>
        <location evidence="1">Endomembrane system</location>
        <topology evidence="1">Multi-pass membrane protein</topology>
    </subcellularLocation>
</comment>
<comment type="caution">
    <text evidence="10">The sequence shown here is derived from an EMBL/GenBank/DDBJ whole genome shotgun (WGS) entry which is preliminary data.</text>
</comment>
<dbReference type="Pfam" id="PF03030">
    <property type="entry name" value="H_PPase"/>
    <property type="match status" value="1"/>
</dbReference>
<keyword evidence="7 9" id="KW-0406">Ion transport</keyword>
<evidence type="ECO:0000256" key="4">
    <source>
        <dbReference type="ARBA" id="ARBA00022842"/>
    </source>
</evidence>
<evidence type="ECO:0000256" key="2">
    <source>
        <dbReference type="ARBA" id="ARBA00022448"/>
    </source>
</evidence>
<comment type="subunit">
    <text evidence="9">Homodimer.</text>
</comment>
<feature type="transmembrane region" description="Helical" evidence="9">
    <location>
        <begin position="54"/>
        <end position="75"/>
    </location>
</feature>
<feature type="transmembrane region" description="Helical" evidence="9">
    <location>
        <begin position="87"/>
        <end position="107"/>
    </location>
</feature>
<comment type="activity regulation">
    <text evidence="9">Requires K(+) for maximal activity.</text>
</comment>
<dbReference type="PIRSF" id="PIRSF001265">
    <property type="entry name" value="H+-PPase"/>
    <property type="match status" value="1"/>
</dbReference>
<feature type="transmembrane region" description="Helical" evidence="9">
    <location>
        <begin position="6"/>
        <end position="26"/>
    </location>
</feature>
<keyword evidence="5 9" id="KW-1278">Translocase</keyword>
<evidence type="ECO:0000256" key="3">
    <source>
        <dbReference type="ARBA" id="ARBA00022692"/>
    </source>
</evidence>
<protein>
    <recommendedName>
        <fullName evidence="9">Putative K(+)-stimulated pyrophosphate-energized sodium pump</fullName>
        <ecNumber evidence="9">7.2.3.1</ecNumber>
    </recommendedName>
    <alternativeName>
        <fullName evidence="9">Membrane-bound sodium-translocating pyrophosphatase</fullName>
    </alternativeName>
    <alternativeName>
        <fullName evidence="9">Pyrophosphate-energized inorganic pyrophosphatase</fullName>
        <shortName evidence="9">Na(+)-PPase</shortName>
    </alternativeName>
</protein>
<dbReference type="NCBIfam" id="NF001960">
    <property type="entry name" value="PRK00733.3-5"/>
    <property type="match status" value="1"/>
</dbReference>
<keyword evidence="8 9" id="KW-0472">Membrane</keyword>
<dbReference type="GO" id="GO:0030955">
    <property type="term" value="F:potassium ion binding"/>
    <property type="evidence" value="ECO:0007669"/>
    <property type="project" value="UniProtKB-UniRule"/>
</dbReference>
<feature type="transmembrane region" description="Helical" evidence="9">
    <location>
        <begin position="128"/>
        <end position="155"/>
    </location>
</feature>
<keyword evidence="9" id="KW-0630">Potassium</keyword>
<dbReference type="NCBIfam" id="TIGR01104">
    <property type="entry name" value="V_PPase"/>
    <property type="match status" value="1"/>
</dbReference>
<feature type="transmembrane region" description="Helical" evidence="9">
    <location>
        <begin position="258"/>
        <end position="278"/>
    </location>
</feature>
<dbReference type="GO" id="GO:0005886">
    <property type="term" value="C:plasma membrane"/>
    <property type="evidence" value="ECO:0007669"/>
    <property type="project" value="UniProtKB-SubCell"/>
</dbReference>
<feature type="transmembrane region" description="Helical" evidence="9">
    <location>
        <begin position="395"/>
        <end position="416"/>
    </location>
</feature>